<accession>A0AAW2IUL7</accession>
<dbReference type="EMBL" id="JACGWK010001589">
    <property type="protein sequence ID" value="KAL0285523.1"/>
    <property type="molecule type" value="Genomic_DNA"/>
</dbReference>
<organism evidence="4">
    <name type="scientific">Sesamum angustifolium</name>
    <dbReference type="NCBI Taxonomy" id="2727405"/>
    <lineage>
        <taxon>Eukaryota</taxon>
        <taxon>Viridiplantae</taxon>
        <taxon>Streptophyta</taxon>
        <taxon>Embryophyta</taxon>
        <taxon>Tracheophyta</taxon>
        <taxon>Spermatophyta</taxon>
        <taxon>Magnoliopsida</taxon>
        <taxon>eudicotyledons</taxon>
        <taxon>Gunneridae</taxon>
        <taxon>Pentapetalae</taxon>
        <taxon>asterids</taxon>
        <taxon>lamiids</taxon>
        <taxon>Lamiales</taxon>
        <taxon>Pedaliaceae</taxon>
        <taxon>Sesamum</taxon>
    </lineage>
</organism>
<feature type="signal peptide" evidence="1">
    <location>
        <begin position="1"/>
        <end position="19"/>
    </location>
</feature>
<name>A0AAW2IUL7_9LAMI</name>
<sequence length="282" mass="31885">MLLLLQELFGIALLSVVLLDFVVSAGQRGTTTYAAGDPGMHEKRWSELAIEAWNQCNEVGEEAPNMGSPRKADCFDIINNCTNPTHFTFIDGSSQRLTKNKDEIEQWRGLTVWYFLGYSPLSQKRSPKLSYATSTQDLWQELESRFRDSNGPMLYEIQREIAPLSQGDMSISAYYTKLKKLWDELAHFTTLPECSSGASKALADLNTSNQLMQFLMGLGDAYDHVRRQVLLIDPLPSIGKAYSMFLRVGKQREVQVGLQHDGAMNTKTGSQWQRTKEATLWE</sequence>
<feature type="chain" id="PRO_5043923818" description="Retrotransposon gag domain-containing protein" evidence="1">
    <location>
        <begin position="20"/>
        <end position="282"/>
    </location>
</feature>
<comment type="caution">
    <text evidence="4">The sequence shown here is derived from an EMBL/GenBank/DDBJ whole genome shotgun (WGS) entry which is preliminary data.</text>
</comment>
<dbReference type="AlphaFoldDB" id="A0AAW2IUL7"/>
<keyword evidence="1" id="KW-0732">Signal</keyword>
<reference evidence="4" key="2">
    <citation type="journal article" date="2024" name="Plant">
        <title>Genomic evolution and insights into agronomic trait innovations of Sesamum species.</title>
        <authorList>
            <person name="Miao H."/>
            <person name="Wang L."/>
            <person name="Qu L."/>
            <person name="Liu H."/>
            <person name="Sun Y."/>
            <person name="Le M."/>
            <person name="Wang Q."/>
            <person name="Wei S."/>
            <person name="Zheng Y."/>
            <person name="Lin W."/>
            <person name="Duan Y."/>
            <person name="Cao H."/>
            <person name="Xiong S."/>
            <person name="Wang X."/>
            <person name="Wei L."/>
            <person name="Li C."/>
            <person name="Ma Q."/>
            <person name="Ju M."/>
            <person name="Zhao R."/>
            <person name="Li G."/>
            <person name="Mu C."/>
            <person name="Tian Q."/>
            <person name="Mei H."/>
            <person name="Zhang T."/>
            <person name="Gao T."/>
            <person name="Zhang H."/>
        </authorList>
    </citation>
    <scope>NUCLEOTIDE SEQUENCE</scope>
    <source>
        <strain evidence="4">G01</strain>
    </source>
</reference>
<reference evidence="4" key="1">
    <citation type="submission" date="2020-06" db="EMBL/GenBank/DDBJ databases">
        <authorList>
            <person name="Li T."/>
            <person name="Hu X."/>
            <person name="Zhang T."/>
            <person name="Song X."/>
            <person name="Zhang H."/>
            <person name="Dai N."/>
            <person name="Sheng W."/>
            <person name="Hou X."/>
            <person name="Wei L."/>
        </authorList>
    </citation>
    <scope>NUCLEOTIDE SEQUENCE</scope>
    <source>
        <strain evidence="4">G01</strain>
        <tissue evidence="4">Leaf</tissue>
    </source>
</reference>
<evidence type="ECO:0000313" key="4">
    <source>
        <dbReference type="EMBL" id="KAL0285523.1"/>
    </source>
</evidence>
<dbReference type="Pfam" id="PF03732">
    <property type="entry name" value="Retrotrans_gag"/>
    <property type="match status" value="1"/>
</dbReference>
<proteinExistence type="predicted"/>
<evidence type="ECO:0000256" key="1">
    <source>
        <dbReference type="SAM" id="SignalP"/>
    </source>
</evidence>
<dbReference type="PANTHER" id="PTHR34222">
    <property type="entry name" value="GAG_PRE-INTEGRS DOMAIN-CONTAINING PROTEIN"/>
    <property type="match status" value="1"/>
</dbReference>
<gene>
    <name evidence="4" type="ORF">Sangu_2774900</name>
</gene>
<dbReference type="InterPro" id="IPR005162">
    <property type="entry name" value="Retrotrans_gag_dom"/>
</dbReference>
<evidence type="ECO:0000259" key="3">
    <source>
        <dbReference type="Pfam" id="PF24804"/>
    </source>
</evidence>
<dbReference type="InterPro" id="IPR056122">
    <property type="entry name" value="DUF7705"/>
</dbReference>
<evidence type="ECO:0008006" key="5">
    <source>
        <dbReference type="Google" id="ProtNLM"/>
    </source>
</evidence>
<dbReference type="PANTHER" id="PTHR34222:SF99">
    <property type="entry name" value="PROTEIN, PUTATIVE-RELATED"/>
    <property type="match status" value="1"/>
</dbReference>
<feature type="domain" description="Retrotransposon gag" evidence="2">
    <location>
        <begin position="133"/>
        <end position="208"/>
    </location>
</feature>
<protein>
    <recommendedName>
        <fullName evidence="5">Retrotransposon gag domain-containing protein</fullName>
    </recommendedName>
</protein>
<feature type="domain" description="DUF7705" evidence="3">
    <location>
        <begin position="34"/>
        <end position="84"/>
    </location>
</feature>
<evidence type="ECO:0000259" key="2">
    <source>
        <dbReference type="Pfam" id="PF03732"/>
    </source>
</evidence>
<dbReference type="Pfam" id="PF24804">
    <property type="entry name" value="DUF7705"/>
    <property type="match status" value="1"/>
</dbReference>